<evidence type="ECO:0000259" key="3">
    <source>
        <dbReference type="Pfam" id="PF06985"/>
    </source>
</evidence>
<name>A0A8E2EW16_9PEZI</name>
<feature type="compositionally biased region" description="Polar residues" evidence="1">
    <location>
        <begin position="806"/>
        <end position="821"/>
    </location>
</feature>
<dbReference type="PANTHER" id="PTHR39596:SF2">
    <property type="entry name" value="HET DOMAIN PROTEIN (AFU_ORTHOLOGUE AFUA_1G17550)-RELATED"/>
    <property type="match status" value="1"/>
</dbReference>
<sequence>MDHIPTPLDSLPSIEIPVSTIVPYDFQGFVTFPSRHGFGSERPLGEEQSANETASLMQSWLYFGLLAEFFGEPMNVGEFACKSREPCTQTLLCSAPLNRLMKSYSPDKARQQLLLQEACEKLRIFVNSPHYRTSPVLEIELSIRVLIHALGNYADCPANSQTMHPLIENRLLESGWCPSQVVEIGRYENEVVAYYLCRLRRPNPYNVSHHGCSKIQCIANNISGHYQNRHTHRSNPRVDEGHLALNSTVVNEPSRSNDEESKPCRFVHVNIQAVQKIIEKGGVPLISIETLSSGGLELRVRAATARDRYIAISHVWSDGLGNPALNALPRCQLERLDFYFRNLPHPSSTSTMSNFSHVHSFASISVDLARMSFIFRRKSRPTLFWMDTLCIPVGDDAKAQELKNRAINQMAFIYSMASQVLILDSALQLSRIGGLQKSELLARINYSGWMGRCWTLQEGALTPFCYFQCADGALNPLAHFPQWLEDEDLMDSSLAKFRLMTLWQATKIFRSFPRSISKKWKPPSVWGPWFNAQLNVWSVTLSMRRKAKMPTKPCQDIMEEMVYRSMFNTCIRYLHVSGYSRSNAFFPERTSNGNARWIQHLVAVWNLLAKRSTTKSEDVPAIFANLLGFNSYQILKLSPEERLRAILWSCDVLPLSLLYNPGPKMHQGMDHKNRWVPSVPSRYLLEEAPLMYFNNDKSLVFGSKTMTQASKPIIFLIEECPLRANRESVFRGPDGEYWRVESLCSQEDCLDISQYQATCFIFKKQPISNTTECAVLQILQVSQGEMSSSNQTNGDVTSNGERRVRNSNQITSPNTGKARNFTNDFRKNLQRFWRRDQRVSKDNSRSLDGRILLESQEVSDTSTLIIGVYDCSMMVQSIDRDTAERFSIINSGKVVTTDWKITILSDAENWKAPFSRLSKTHTSDMFGGVMEDFRWFLKSTTAYMPLMVIVIIASILRIIVAIKLGWHSLHPIGRASLLLWFVQRTVGGPIGFIPISQILFIIDRHNEHHFASLDVAYVTLDLLWSVYFPLAFPYMTQQWLKHRFEKNLATYQEGWEPEKEISTVWKDLKYRLKFSIKQK</sequence>
<evidence type="ECO:0000313" key="5">
    <source>
        <dbReference type="Proteomes" id="UP000250140"/>
    </source>
</evidence>
<dbReference type="Pfam" id="PF06985">
    <property type="entry name" value="HET"/>
    <property type="match status" value="1"/>
</dbReference>
<reference evidence="4 5" key="1">
    <citation type="journal article" date="2016" name="Nat. Commun.">
        <title>Ectomycorrhizal ecology is imprinted in the genome of the dominant symbiotic fungus Cenococcum geophilum.</title>
        <authorList>
            <consortium name="DOE Joint Genome Institute"/>
            <person name="Peter M."/>
            <person name="Kohler A."/>
            <person name="Ohm R.A."/>
            <person name="Kuo A."/>
            <person name="Krutzmann J."/>
            <person name="Morin E."/>
            <person name="Arend M."/>
            <person name="Barry K.W."/>
            <person name="Binder M."/>
            <person name="Choi C."/>
            <person name="Clum A."/>
            <person name="Copeland A."/>
            <person name="Grisel N."/>
            <person name="Haridas S."/>
            <person name="Kipfer T."/>
            <person name="LaButti K."/>
            <person name="Lindquist E."/>
            <person name="Lipzen A."/>
            <person name="Maire R."/>
            <person name="Meier B."/>
            <person name="Mihaltcheva S."/>
            <person name="Molinier V."/>
            <person name="Murat C."/>
            <person name="Poggeler S."/>
            <person name="Quandt C.A."/>
            <person name="Sperisen C."/>
            <person name="Tritt A."/>
            <person name="Tisserant E."/>
            <person name="Crous P.W."/>
            <person name="Henrissat B."/>
            <person name="Nehls U."/>
            <person name="Egli S."/>
            <person name="Spatafora J.W."/>
            <person name="Grigoriev I.V."/>
            <person name="Martin F.M."/>
        </authorList>
    </citation>
    <scope>NUCLEOTIDE SEQUENCE [LARGE SCALE GENOMIC DNA]</scope>
    <source>
        <strain evidence="4 5">CBS 207.34</strain>
    </source>
</reference>
<evidence type="ECO:0000313" key="4">
    <source>
        <dbReference type="EMBL" id="OCL05977.1"/>
    </source>
</evidence>
<feature type="transmembrane region" description="Helical" evidence="2">
    <location>
        <begin position="1014"/>
        <end position="1036"/>
    </location>
</feature>
<dbReference type="AlphaFoldDB" id="A0A8E2EW16"/>
<protein>
    <recommendedName>
        <fullName evidence="3">Heterokaryon incompatibility domain-containing protein</fullName>
    </recommendedName>
</protein>
<accession>A0A8E2EW16</accession>
<feature type="transmembrane region" description="Helical" evidence="2">
    <location>
        <begin position="978"/>
        <end position="1002"/>
    </location>
</feature>
<gene>
    <name evidence="4" type="ORF">AOQ84DRAFT_412145</name>
</gene>
<dbReference type="PANTHER" id="PTHR39596">
    <property type="match status" value="1"/>
</dbReference>
<feature type="transmembrane region" description="Helical" evidence="2">
    <location>
        <begin position="942"/>
        <end position="966"/>
    </location>
</feature>
<evidence type="ECO:0000256" key="2">
    <source>
        <dbReference type="SAM" id="Phobius"/>
    </source>
</evidence>
<keyword evidence="2" id="KW-0812">Transmembrane</keyword>
<feature type="domain" description="Heterokaryon incompatibility" evidence="3">
    <location>
        <begin position="309"/>
        <end position="423"/>
    </location>
</feature>
<proteinExistence type="predicted"/>
<evidence type="ECO:0000256" key="1">
    <source>
        <dbReference type="SAM" id="MobiDB-lite"/>
    </source>
</evidence>
<dbReference type="OrthoDB" id="2426273at2759"/>
<keyword evidence="2" id="KW-1133">Transmembrane helix</keyword>
<keyword evidence="2" id="KW-0472">Membrane</keyword>
<dbReference type="EMBL" id="KV750161">
    <property type="protein sequence ID" value="OCL05977.1"/>
    <property type="molecule type" value="Genomic_DNA"/>
</dbReference>
<keyword evidence="5" id="KW-1185">Reference proteome</keyword>
<dbReference type="Proteomes" id="UP000250140">
    <property type="component" value="Unassembled WGS sequence"/>
</dbReference>
<organism evidence="4 5">
    <name type="scientific">Glonium stellatum</name>
    <dbReference type="NCBI Taxonomy" id="574774"/>
    <lineage>
        <taxon>Eukaryota</taxon>
        <taxon>Fungi</taxon>
        <taxon>Dikarya</taxon>
        <taxon>Ascomycota</taxon>
        <taxon>Pezizomycotina</taxon>
        <taxon>Dothideomycetes</taxon>
        <taxon>Pleosporomycetidae</taxon>
        <taxon>Gloniales</taxon>
        <taxon>Gloniaceae</taxon>
        <taxon>Glonium</taxon>
    </lineage>
</organism>
<feature type="region of interest" description="Disordered" evidence="1">
    <location>
        <begin position="786"/>
        <end position="821"/>
    </location>
</feature>
<dbReference type="InterPro" id="IPR010730">
    <property type="entry name" value="HET"/>
</dbReference>
<feature type="compositionally biased region" description="Polar residues" evidence="1">
    <location>
        <begin position="786"/>
        <end position="799"/>
    </location>
</feature>